<keyword evidence="4" id="KW-0442">Lipid degradation</keyword>
<evidence type="ECO:0000256" key="5">
    <source>
        <dbReference type="ARBA" id="ARBA00023098"/>
    </source>
</evidence>
<dbReference type="Pfam" id="PF04083">
    <property type="entry name" value="Abhydro_lipase"/>
    <property type="match status" value="1"/>
</dbReference>
<evidence type="ECO:0000256" key="1">
    <source>
        <dbReference type="ARBA" id="ARBA00010701"/>
    </source>
</evidence>
<evidence type="ECO:0000256" key="2">
    <source>
        <dbReference type="ARBA" id="ARBA00022729"/>
    </source>
</evidence>
<dbReference type="Gene3D" id="3.40.50.1820">
    <property type="entry name" value="alpha/beta hydrolase"/>
    <property type="match status" value="2"/>
</dbReference>
<feature type="domain" description="Partial AB-hydrolase lipase" evidence="9">
    <location>
        <begin position="467"/>
        <end position="523"/>
    </location>
</feature>
<dbReference type="FunFam" id="3.40.50.1820:FF:000057">
    <property type="entry name" value="Lipase"/>
    <property type="match status" value="2"/>
</dbReference>
<keyword evidence="3" id="KW-0378">Hydrolase</keyword>
<feature type="signal peptide" evidence="7">
    <location>
        <begin position="1"/>
        <end position="22"/>
    </location>
</feature>
<dbReference type="GO" id="GO:0016787">
    <property type="term" value="F:hydrolase activity"/>
    <property type="evidence" value="ECO:0007669"/>
    <property type="project" value="UniProtKB-KW"/>
</dbReference>
<comment type="similarity">
    <text evidence="1">Belongs to the AB hydrolase superfamily. Lipase family.</text>
</comment>
<protein>
    <submittedName>
        <fullName evidence="10">Uncharacterized protein</fullName>
    </submittedName>
</protein>
<feature type="chain" id="PRO_5041214216" evidence="7">
    <location>
        <begin position="23"/>
        <end position="866"/>
    </location>
</feature>
<evidence type="ECO:0000256" key="3">
    <source>
        <dbReference type="ARBA" id="ARBA00022801"/>
    </source>
</evidence>
<dbReference type="InterPro" id="IPR006693">
    <property type="entry name" value="AB_hydrolase_lipase"/>
</dbReference>
<evidence type="ECO:0000259" key="8">
    <source>
        <dbReference type="Pfam" id="PF00561"/>
    </source>
</evidence>
<name>A0AA38M3U7_9CUCU</name>
<dbReference type="GO" id="GO:0016042">
    <property type="term" value="P:lipid catabolic process"/>
    <property type="evidence" value="ECO:0007669"/>
    <property type="project" value="UniProtKB-KW"/>
</dbReference>
<dbReference type="InterPro" id="IPR000073">
    <property type="entry name" value="AB_hydrolase_1"/>
</dbReference>
<keyword evidence="5" id="KW-0443">Lipid metabolism</keyword>
<reference evidence="10" key="1">
    <citation type="journal article" date="2023" name="G3 (Bethesda)">
        <title>Whole genome assemblies of Zophobas morio and Tenebrio molitor.</title>
        <authorList>
            <person name="Kaur S."/>
            <person name="Stinson S.A."/>
            <person name="diCenzo G.C."/>
        </authorList>
    </citation>
    <scope>NUCLEOTIDE SEQUENCE</scope>
    <source>
        <strain evidence="10">QUZm001</strain>
    </source>
</reference>
<dbReference type="EMBL" id="JALNTZ010000008">
    <property type="protein sequence ID" value="KAJ3642381.1"/>
    <property type="molecule type" value="Genomic_DNA"/>
</dbReference>
<dbReference type="PANTHER" id="PTHR11005">
    <property type="entry name" value="LYSOSOMAL ACID LIPASE-RELATED"/>
    <property type="match status" value="1"/>
</dbReference>
<evidence type="ECO:0000313" key="10">
    <source>
        <dbReference type="EMBL" id="KAJ3642381.1"/>
    </source>
</evidence>
<dbReference type="InterPro" id="IPR029058">
    <property type="entry name" value="AB_hydrolase_fold"/>
</dbReference>
<dbReference type="SUPFAM" id="SSF53474">
    <property type="entry name" value="alpha/beta-Hydrolases"/>
    <property type="match status" value="2"/>
</dbReference>
<dbReference type="Proteomes" id="UP001168821">
    <property type="component" value="Unassembled WGS sequence"/>
</dbReference>
<evidence type="ECO:0000256" key="7">
    <source>
        <dbReference type="SAM" id="SignalP"/>
    </source>
</evidence>
<keyword evidence="11" id="KW-1185">Reference proteome</keyword>
<dbReference type="Pfam" id="PF00561">
    <property type="entry name" value="Abhydrolase_1"/>
    <property type="match status" value="1"/>
</dbReference>
<proteinExistence type="inferred from homology"/>
<evidence type="ECO:0000313" key="11">
    <source>
        <dbReference type="Proteomes" id="UP001168821"/>
    </source>
</evidence>
<evidence type="ECO:0000259" key="9">
    <source>
        <dbReference type="Pfam" id="PF04083"/>
    </source>
</evidence>
<evidence type="ECO:0000256" key="6">
    <source>
        <dbReference type="ARBA" id="ARBA00023180"/>
    </source>
</evidence>
<gene>
    <name evidence="10" type="ORF">Zmor_025175</name>
</gene>
<keyword evidence="6" id="KW-0325">Glycoprotein</keyword>
<dbReference type="AlphaFoldDB" id="A0AA38M3U7"/>
<comment type="caution">
    <text evidence="10">The sequence shown here is derived from an EMBL/GenBank/DDBJ whole genome shotgun (WGS) entry which is preliminary data.</text>
</comment>
<organism evidence="10 11">
    <name type="scientific">Zophobas morio</name>
    <dbReference type="NCBI Taxonomy" id="2755281"/>
    <lineage>
        <taxon>Eukaryota</taxon>
        <taxon>Metazoa</taxon>
        <taxon>Ecdysozoa</taxon>
        <taxon>Arthropoda</taxon>
        <taxon>Hexapoda</taxon>
        <taxon>Insecta</taxon>
        <taxon>Pterygota</taxon>
        <taxon>Neoptera</taxon>
        <taxon>Endopterygota</taxon>
        <taxon>Coleoptera</taxon>
        <taxon>Polyphaga</taxon>
        <taxon>Cucujiformia</taxon>
        <taxon>Tenebrionidae</taxon>
        <taxon>Zophobas</taxon>
    </lineage>
</organism>
<feature type="domain" description="AB hydrolase-1" evidence="8">
    <location>
        <begin position="96"/>
        <end position="365"/>
    </location>
</feature>
<keyword evidence="2 7" id="KW-0732">Signal</keyword>
<accession>A0AA38M3U7</accession>
<evidence type="ECO:0000256" key="4">
    <source>
        <dbReference type="ARBA" id="ARBA00022963"/>
    </source>
</evidence>
<sequence>MYYVMQFAVKLLVLVSLQSAVAINWKNNACHNIFSYYFSAISRNCYENDDVRPNDLPSISKRHGYDTETFTLTTGDGYELHLYRMSSTKSQTTKIPLFVLHGIAIDVESWVDIGNRSLAFNLVDGGYDVWVGTLRGTIDSNKHKTLTVNDPEYWNFNLDTITNEDLRIQLEFVANATQEKAVIVAHSMGCTLSFMFGSEYPDRANQLIKGLVALAPVVYLDDVLFTTSALLWAMPLIQIFKALNIKGLLYHEKLVHSFETHVCKLLPNLCYFLVSTASGKTKQFAPEDLLLFTSYWPSGVSVYQLEHFLQISKDHKFQKYDYGTHKNKEIYGTENPPVYNLTNVQFPVSLFYGTHDVLFLQKNIDRLFNELGSGQKYKISVPRNAGPEYGYSHIDFLWSKNLHKFLYDDVFENLDLIINVLLLVHSGVATDFANNACYDVNSYYFSAFNSDCYYNPDISPDNNLITISSRHGYDTETFDLRTDDGYHLELYRMSSCKVSRQTTKAPVFFLYGLLCNVEFWVCTGNKSFAFNFVDKGYDVWVGTLRGSKDTNRHDVLTVEDSEYWNYNLDTLANEDVRIQLEFVATITDQKVFVVGYSMGTTLTFMFASEHSDRASQLIKGFIALAPVVYLDDVEYTKSAIPWGFPLIQILKACNIKGLFFYETIIHAIDKYLCKLAPLICYNILTISSGPTKQLAPENLFVFLSYWPSGASIYQFEQYLQFTKDGKFQKFDYGADENTEIYGTENPPVYDLGKVRFPVGLFYGKQDVLYLEKNNQRLLNELGSREKLSVSVPSNAGEEFDFAHIDFVWSKHIAEFLFNDIFKTLDLFTKSTQTSSRTKDHVSQICNYNQWTFFGPTTVRKLFKLVS</sequence>